<protein>
    <submittedName>
        <fullName evidence="7">Nitrite reductase (NADH) small subunit</fullName>
    </submittedName>
</protein>
<keyword evidence="2" id="KW-0479">Metal-binding</keyword>
<evidence type="ECO:0000313" key="7">
    <source>
        <dbReference type="EMBL" id="SDM33760.1"/>
    </source>
</evidence>
<feature type="domain" description="Rieske" evidence="6">
    <location>
        <begin position="43"/>
        <end position="137"/>
    </location>
</feature>
<evidence type="ECO:0000259" key="6">
    <source>
        <dbReference type="PROSITE" id="PS51296"/>
    </source>
</evidence>
<keyword evidence="4" id="KW-0411">Iron-sulfur</keyword>
<evidence type="ECO:0000256" key="5">
    <source>
        <dbReference type="SAM" id="MobiDB-lite"/>
    </source>
</evidence>
<evidence type="ECO:0000256" key="1">
    <source>
        <dbReference type="ARBA" id="ARBA00022714"/>
    </source>
</evidence>
<evidence type="ECO:0000256" key="2">
    <source>
        <dbReference type="ARBA" id="ARBA00022723"/>
    </source>
</evidence>
<dbReference type="InterPro" id="IPR036922">
    <property type="entry name" value="Rieske_2Fe-2S_sf"/>
</dbReference>
<dbReference type="GO" id="GO:0051537">
    <property type="term" value="F:2 iron, 2 sulfur cluster binding"/>
    <property type="evidence" value="ECO:0007669"/>
    <property type="project" value="UniProtKB-KW"/>
</dbReference>
<dbReference type="CDD" id="cd03467">
    <property type="entry name" value="Rieske"/>
    <property type="match status" value="1"/>
</dbReference>
<keyword evidence="1" id="KW-0001">2Fe-2S</keyword>
<dbReference type="Gene3D" id="2.102.10.10">
    <property type="entry name" value="Rieske [2Fe-2S] iron-sulphur domain"/>
    <property type="match status" value="1"/>
</dbReference>
<dbReference type="Pfam" id="PF00355">
    <property type="entry name" value="Rieske"/>
    <property type="match status" value="1"/>
</dbReference>
<evidence type="ECO:0000256" key="3">
    <source>
        <dbReference type="ARBA" id="ARBA00023004"/>
    </source>
</evidence>
<dbReference type="STRING" id="1137991.SAMN05660642_02198"/>
<feature type="region of interest" description="Disordered" evidence="5">
    <location>
        <begin position="1"/>
        <end position="41"/>
    </location>
</feature>
<evidence type="ECO:0000313" key="8">
    <source>
        <dbReference type="Proteomes" id="UP000198680"/>
    </source>
</evidence>
<dbReference type="PROSITE" id="PS51296">
    <property type="entry name" value="RIESKE"/>
    <property type="match status" value="1"/>
</dbReference>
<dbReference type="InterPro" id="IPR017941">
    <property type="entry name" value="Rieske_2Fe-2S"/>
</dbReference>
<dbReference type="AlphaFoldDB" id="A0A1G9SEK3"/>
<dbReference type="GO" id="GO:0016705">
    <property type="term" value="F:oxidoreductase activity, acting on paired donors, with incorporation or reduction of molecular oxygen"/>
    <property type="evidence" value="ECO:0007669"/>
    <property type="project" value="UniProtKB-ARBA"/>
</dbReference>
<evidence type="ECO:0000256" key="4">
    <source>
        <dbReference type="ARBA" id="ARBA00023014"/>
    </source>
</evidence>
<dbReference type="PANTHER" id="PTHR21496:SF23">
    <property type="entry name" value="3-PHENYLPROPIONATE_CINNAMIC ACID DIOXYGENASE FERREDOXIN SUBUNIT"/>
    <property type="match status" value="1"/>
</dbReference>
<gene>
    <name evidence="7" type="ORF">SAMN05660642_02198</name>
</gene>
<dbReference type="OrthoDB" id="9807580at2"/>
<dbReference type="EMBL" id="FNHE01000005">
    <property type="protein sequence ID" value="SDM33760.1"/>
    <property type="molecule type" value="Genomic_DNA"/>
</dbReference>
<name>A0A1G9SEK3_9ACTN</name>
<organism evidence="7 8">
    <name type="scientific">Geodermatophilus siccatus</name>
    <dbReference type="NCBI Taxonomy" id="1137991"/>
    <lineage>
        <taxon>Bacteria</taxon>
        <taxon>Bacillati</taxon>
        <taxon>Actinomycetota</taxon>
        <taxon>Actinomycetes</taxon>
        <taxon>Geodermatophilales</taxon>
        <taxon>Geodermatophilaceae</taxon>
        <taxon>Geodermatophilus</taxon>
    </lineage>
</organism>
<keyword evidence="8" id="KW-1185">Reference proteome</keyword>
<dbReference type="GO" id="GO:0004497">
    <property type="term" value="F:monooxygenase activity"/>
    <property type="evidence" value="ECO:0007669"/>
    <property type="project" value="UniProtKB-ARBA"/>
</dbReference>
<proteinExistence type="predicted"/>
<dbReference type="PANTHER" id="PTHR21496">
    <property type="entry name" value="FERREDOXIN-RELATED"/>
    <property type="match status" value="1"/>
</dbReference>
<dbReference type="SUPFAM" id="SSF50022">
    <property type="entry name" value="ISP domain"/>
    <property type="match status" value="1"/>
</dbReference>
<keyword evidence="3" id="KW-0408">Iron</keyword>
<sequence length="139" mass="14145">MSAATGVRHLEAARPTTPGTEPGSPATDVRGPGPAAPPRGTTYAVGRVEEVPPGEGRAFVAGGVQVAVFRLRDGSLHATQAACPHAGGPLADGQTDVDVLVCPLHLYAYRWTDGASTSGAAPIRVYPVHESGGEIVVEV</sequence>
<dbReference type="RefSeq" id="WP_091217738.1">
    <property type="nucleotide sequence ID" value="NZ_FNHE01000005.1"/>
</dbReference>
<accession>A0A1G9SEK3</accession>
<dbReference type="GO" id="GO:0046872">
    <property type="term" value="F:metal ion binding"/>
    <property type="evidence" value="ECO:0007669"/>
    <property type="project" value="UniProtKB-KW"/>
</dbReference>
<dbReference type="Proteomes" id="UP000198680">
    <property type="component" value="Unassembled WGS sequence"/>
</dbReference>
<reference evidence="8" key="1">
    <citation type="submission" date="2016-10" db="EMBL/GenBank/DDBJ databases">
        <authorList>
            <person name="Varghese N."/>
            <person name="Submissions S."/>
        </authorList>
    </citation>
    <scope>NUCLEOTIDE SEQUENCE [LARGE SCALE GENOMIC DNA]</scope>
    <source>
        <strain evidence="8">DSM 45419</strain>
    </source>
</reference>